<evidence type="ECO:0000256" key="2">
    <source>
        <dbReference type="SAM" id="Phobius"/>
    </source>
</evidence>
<name>A0A075HEB7_9EURY</name>
<feature type="compositionally biased region" description="Polar residues" evidence="1">
    <location>
        <begin position="475"/>
        <end position="484"/>
    </location>
</feature>
<feature type="region of interest" description="Disordered" evidence="1">
    <location>
        <begin position="680"/>
        <end position="699"/>
    </location>
</feature>
<dbReference type="EMBL" id="KF900953">
    <property type="protein sequence ID" value="AIF12747.1"/>
    <property type="molecule type" value="Genomic_DNA"/>
</dbReference>
<proteinExistence type="predicted"/>
<protein>
    <submittedName>
        <fullName evidence="3">Uncharacterized protein</fullName>
    </submittedName>
</protein>
<accession>A0A075HEB7</accession>
<feature type="compositionally biased region" description="Acidic residues" evidence="1">
    <location>
        <begin position="570"/>
        <end position="594"/>
    </location>
</feature>
<dbReference type="AlphaFoldDB" id="A0A075HEB7"/>
<keyword evidence="2" id="KW-0472">Membrane</keyword>
<feature type="compositionally biased region" description="Acidic residues" evidence="1">
    <location>
        <begin position="681"/>
        <end position="691"/>
    </location>
</feature>
<reference evidence="3" key="1">
    <citation type="journal article" date="2014" name="Genome Biol. Evol.">
        <title>Pangenome evidence for extensive interdomain horizontal transfer affecting lineage core and shell genes in uncultured planktonic thaumarchaeota and euryarchaeota.</title>
        <authorList>
            <person name="Deschamps P."/>
            <person name="Zivanovic Y."/>
            <person name="Moreira D."/>
            <person name="Rodriguez-Valera F."/>
            <person name="Lopez-Garcia P."/>
        </authorList>
    </citation>
    <scope>NUCLEOTIDE SEQUENCE</scope>
</reference>
<feature type="region of interest" description="Disordered" evidence="1">
    <location>
        <begin position="409"/>
        <end position="650"/>
    </location>
</feature>
<evidence type="ECO:0000256" key="1">
    <source>
        <dbReference type="SAM" id="MobiDB-lite"/>
    </source>
</evidence>
<feature type="compositionally biased region" description="Polar residues" evidence="1">
    <location>
        <begin position="434"/>
        <end position="443"/>
    </location>
</feature>
<organism evidence="3">
    <name type="scientific">uncultured marine group II/III euryarchaeote KM3_57_B04</name>
    <dbReference type="NCBI Taxonomy" id="1456463"/>
    <lineage>
        <taxon>Archaea</taxon>
        <taxon>Methanobacteriati</taxon>
        <taxon>Methanobacteriota</taxon>
        <taxon>environmental samples</taxon>
    </lineage>
</organism>
<keyword evidence="2" id="KW-1133">Transmembrane helix</keyword>
<dbReference type="Gene3D" id="2.120.10.30">
    <property type="entry name" value="TolB, C-terminal domain"/>
    <property type="match status" value="1"/>
</dbReference>
<dbReference type="GO" id="GO:0005509">
    <property type="term" value="F:calcium ion binding"/>
    <property type="evidence" value="ECO:0007669"/>
    <property type="project" value="InterPro"/>
</dbReference>
<evidence type="ECO:0000313" key="3">
    <source>
        <dbReference type="EMBL" id="AIF12747.1"/>
    </source>
</evidence>
<sequence>MSESTTRNGITSILLVGIFLIGILGQVSTATSAEEGISQPDTYIVQFGPGFAETEIASVSDDLDVPRDLEFHPSPSRQNELWIVNRATDSVTIVHNAGQTNQLSEHRLDSNRNHFMEEVSAIAFGDWHEEFDYQFATAQESRNTYNGQGDPNDFMGPALWPSSLSHFAEENQEPGGRLGSHIDMLHESPLGMGMAHDSENVYWYNDGYYGELVRYDFQEDHDTGEDDHSDGKVRRYSDISLTRVPGVPGHMEMNHDNGILYIADTGAGRIIWVNTDGPGVTTNIMGDETQMEPLAEYSEVTGVEWGILDSGLSFPSGTALHQGVLFVSQNGNGKITGYNLDDDGKGITRSRTVSTNAGSIMGLEVGPGGKLWYVDSQNNQVIRMDPYEDTDFDEVRDSLDVYPNNSLLWSDSDGDGYADQSGTEISDDCPEIAGTSTSGSLGCTDSDGDSWADTHDEYPMDGTQWVDSDSDGYGDNQTGTNPDSCPSVEGYSEFDRMGCPDADEDGYSDPSGDWGTEDGADAFPTKDTQWRDSDSDGFGDNPSPAYLSDDCPSVSGTSTQDLLGCRDSDGDGWSDEGDVFEDDPSQWSDSDADGYGDNPSPASMPDYCPNEGGNSTISLLGCPDSDGDGWSDIEDSHPDNNQLWSDGDGDTYADQAGTELSDDCPEIFGTSSQDRIGCLDSDGDGWSDEGDYYPSDSSRHSKSLLPMILTIALSVLIVSVVAFVAIRRK</sequence>
<dbReference type="Gene3D" id="4.10.1080.10">
    <property type="entry name" value="TSP type-3 repeat"/>
    <property type="match status" value="1"/>
</dbReference>
<dbReference type="InterPro" id="IPR011042">
    <property type="entry name" value="6-blade_b-propeller_TolB-like"/>
</dbReference>
<feature type="transmembrane region" description="Helical" evidence="2">
    <location>
        <begin position="704"/>
        <end position="726"/>
    </location>
</feature>
<dbReference type="SUPFAM" id="SSF63829">
    <property type="entry name" value="Calcium-dependent phosphotriesterase"/>
    <property type="match status" value="1"/>
</dbReference>
<dbReference type="InterPro" id="IPR028974">
    <property type="entry name" value="TSP_type-3_rpt"/>
</dbReference>
<keyword evidence="2" id="KW-0812">Transmembrane</keyword>